<reference evidence="1" key="1">
    <citation type="submission" date="2019-02" db="EMBL/GenBank/DDBJ databases">
        <authorList>
            <person name="Gruber-Vodicka R. H."/>
            <person name="Seah K. B. B."/>
        </authorList>
    </citation>
    <scope>NUCLEOTIDE SEQUENCE</scope>
    <source>
        <strain evidence="3">BECK_SA2B12</strain>
        <strain evidence="1">BECK_SA2B15</strain>
        <strain evidence="2">BECK_SA2B20</strain>
    </source>
</reference>
<dbReference type="InterPro" id="IPR039060">
    <property type="entry name" value="Antitox_HigA"/>
</dbReference>
<dbReference type="EMBL" id="CAADFJ010000013">
    <property type="protein sequence ID" value="VFJ97392.1"/>
    <property type="molecule type" value="Genomic_DNA"/>
</dbReference>
<dbReference type="InterPro" id="IPR010982">
    <property type="entry name" value="Lambda_DNA-bd_dom_sf"/>
</dbReference>
<dbReference type="EMBL" id="CAADFG010000014">
    <property type="protein sequence ID" value="VFJ89236.1"/>
    <property type="molecule type" value="Genomic_DNA"/>
</dbReference>
<name>A0A450UAL5_9GAMM</name>
<dbReference type="AlphaFoldDB" id="A0A450UAL5"/>
<evidence type="ECO:0000313" key="3">
    <source>
        <dbReference type="EMBL" id="VFJ97392.1"/>
    </source>
</evidence>
<accession>A0A450UAL5</accession>
<proteinExistence type="predicted"/>
<protein>
    <submittedName>
        <fullName evidence="1">HTH-type transcriptional regulator / antitoxin HigA</fullName>
    </submittedName>
</protein>
<evidence type="ECO:0000313" key="1">
    <source>
        <dbReference type="EMBL" id="VFJ89236.1"/>
    </source>
</evidence>
<dbReference type="EMBL" id="CAADFI010000014">
    <property type="protein sequence ID" value="VFJ91085.1"/>
    <property type="molecule type" value="Genomic_DNA"/>
</dbReference>
<dbReference type="GO" id="GO:0006355">
    <property type="term" value="P:regulation of DNA-templated transcription"/>
    <property type="evidence" value="ECO:0007669"/>
    <property type="project" value="InterPro"/>
</dbReference>
<evidence type="ECO:0000313" key="2">
    <source>
        <dbReference type="EMBL" id="VFJ91085.1"/>
    </source>
</evidence>
<sequence length="118" mass="13348">MDISPIKTESDYEKALRNIEDLWGAEEGTEQGDRLDILLVLADDYESKHYPISPPDPVEAIKFSMEQMGLSRKDLAPYLGGIDRVTEILDRHRTLSLEMIKSLHKNLQIPLESLIGAV</sequence>
<gene>
    <name evidence="1" type="ORF">BECKH772A_GA0070896_100142</name>
    <name evidence="2" type="ORF">BECKH772B_GA0070898_100142</name>
    <name evidence="3" type="ORF">BECKH772C_GA0070978_100132</name>
</gene>
<dbReference type="PANTHER" id="PTHR40455">
    <property type="entry name" value="ANTITOXIN HIGA"/>
    <property type="match status" value="1"/>
</dbReference>
<organism evidence="1">
    <name type="scientific">Candidatus Kentrum eta</name>
    <dbReference type="NCBI Taxonomy" id="2126337"/>
    <lineage>
        <taxon>Bacteria</taxon>
        <taxon>Pseudomonadati</taxon>
        <taxon>Pseudomonadota</taxon>
        <taxon>Gammaproteobacteria</taxon>
        <taxon>Candidatus Kentrum</taxon>
    </lineage>
</organism>
<dbReference type="GO" id="GO:0001046">
    <property type="term" value="F:core promoter sequence-specific DNA binding"/>
    <property type="evidence" value="ECO:0007669"/>
    <property type="project" value="TreeGrafter"/>
</dbReference>
<dbReference type="PANTHER" id="PTHR40455:SF1">
    <property type="entry name" value="ANTITOXIN HIGA"/>
    <property type="match status" value="1"/>
</dbReference>
<dbReference type="SUPFAM" id="SSF47413">
    <property type="entry name" value="lambda repressor-like DNA-binding domains"/>
    <property type="match status" value="1"/>
</dbReference>